<dbReference type="SMART" id="SM00317">
    <property type="entry name" value="SET"/>
    <property type="match status" value="1"/>
</dbReference>
<reference evidence="5" key="1">
    <citation type="submission" date="2025-08" db="UniProtKB">
        <authorList>
            <consortium name="RefSeq"/>
        </authorList>
    </citation>
    <scope>IDENTIFICATION</scope>
</reference>
<keyword evidence="4" id="KW-1185">Reference proteome</keyword>
<dbReference type="PROSITE" id="PS50280">
    <property type="entry name" value="SET"/>
    <property type="match status" value="1"/>
</dbReference>
<feature type="region of interest" description="Disordered" evidence="1">
    <location>
        <begin position="190"/>
        <end position="230"/>
    </location>
</feature>
<dbReference type="GeneID" id="110990638"/>
<dbReference type="Proteomes" id="UP000694845">
    <property type="component" value="Unplaced"/>
</dbReference>
<dbReference type="PANTHER" id="PTHR33480">
    <property type="entry name" value="SET DOMAIN-CONTAINING PROTEIN-RELATED"/>
    <property type="match status" value="1"/>
</dbReference>
<evidence type="ECO:0000256" key="1">
    <source>
        <dbReference type="SAM" id="MobiDB-lite"/>
    </source>
</evidence>
<evidence type="ECO:0000259" key="3">
    <source>
        <dbReference type="PROSITE" id="PS50280"/>
    </source>
</evidence>
<evidence type="ECO:0000313" key="4">
    <source>
        <dbReference type="Proteomes" id="UP000694845"/>
    </source>
</evidence>
<dbReference type="Gene3D" id="2.170.270.10">
    <property type="entry name" value="SET domain"/>
    <property type="match status" value="1"/>
</dbReference>
<dbReference type="InterPro" id="IPR046341">
    <property type="entry name" value="SET_dom_sf"/>
</dbReference>
<feature type="compositionally biased region" description="Acidic residues" evidence="1">
    <location>
        <begin position="562"/>
        <end position="581"/>
    </location>
</feature>
<gene>
    <name evidence="5" type="primary">LOC110990638</name>
</gene>
<sequence length="674" mass="76542">MARQLRTRRISPLQAAELWCDLSTDQKGFEKRLVNRCIGYGLFATKAFSKGSFLLEYRGVLTSPEENDVNDMDYVYHFFHKGAAYRIDASQQDSCLARWINDDRRHPNCTMKKMVFETSKEPHLCLFALEDIDINTELRYDYGTRNLPWRQSSSAASAPPSSSAAPAPQSSSTAPAPHCEALLPAVGEWQVQPSRSRKNNTDESSDKYFTDDNGSDFVPSSEESEIVAESSDEKEQAHLLWFIGPRMMSARRIIFLVNIAMVIMLNQISGSTNVVKSQFRMDQMSHVPKKGKEPCIQTLHEGRRNNPKLLPLTEDVVTLSRFLKDEVRSREEVLRNSSEPREIQNAWIRLAEIVLTQVIVFNHKRPGEIAKMTLSDYGKCTNGEVGIIDGALTTWEKQLCRVLWRVEIVGKRSRTVAVLLTDLMKHALDTLISKRTEAGIDENNMYLFAARSREGHLRGPDTVREHAGMCGAKKPAYLRVTRLRKHIATVSQIMNLQENELDLLAGFLGHDLRTHRQFYRLPESTLQVAKISKVLLKMEKGDIRGLPGKSLEDIQLNPSEEYNTDEESDIESDLSDADQPEDPPVCPQSRQNGASNQQRSEGQKKRRAWTSREKAAVVQHLRGYLQSRRVPGKAAIMVLLKAEPTTFANRSWRNVKDFVRNHISKKDPFGFLNT</sequence>
<keyword evidence="2" id="KW-0812">Transmembrane</keyword>
<dbReference type="AlphaFoldDB" id="A0A8B8A224"/>
<dbReference type="RefSeq" id="XP_022111412.1">
    <property type="nucleotide sequence ID" value="XM_022255720.1"/>
</dbReference>
<dbReference type="SUPFAM" id="SSF82199">
    <property type="entry name" value="SET domain"/>
    <property type="match status" value="1"/>
</dbReference>
<feature type="transmembrane region" description="Helical" evidence="2">
    <location>
        <begin position="253"/>
        <end position="270"/>
    </location>
</feature>
<feature type="compositionally biased region" description="Polar residues" evidence="1">
    <location>
        <begin position="588"/>
        <end position="600"/>
    </location>
</feature>
<feature type="region of interest" description="Disordered" evidence="1">
    <location>
        <begin position="150"/>
        <end position="177"/>
    </location>
</feature>
<evidence type="ECO:0000256" key="2">
    <source>
        <dbReference type="SAM" id="Phobius"/>
    </source>
</evidence>
<feature type="compositionally biased region" description="Low complexity" evidence="1">
    <location>
        <begin position="152"/>
        <end position="177"/>
    </location>
</feature>
<dbReference type="InterPro" id="IPR001214">
    <property type="entry name" value="SET_dom"/>
</dbReference>
<dbReference type="OrthoDB" id="16287at2759"/>
<accession>A0A8B8A224</accession>
<proteinExistence type="predicted"/>
<evidence type="ECO:0000313" key="5">
    <source>
        <dbReference type="RefSeq" id="XP_022111412.1"/>
    </source>
</evidence>
<feature type="compositionally biased region" description="Basic and acidic residues" evidence="1">
    <location>
        <begin position="199"/>
        <end position="210"/>
    </location>
</feature>
<feature type="domain" description="SET" evidence="3">
    <location>
        <begin position="27"/>
        <end position="143"/>
    </location>
</feature>
<dbReference type="PANTHER" id="PTHR33480:SF1">
    <property type="entry name" value="TYR RECOMBINASE DOMAIN-CONTAINING PROTEIN"/>
    <property type="match status" value="1"/>
</dbReference>
<keyword evidence="2" id="KW-1133">Transmembrane helix</keyword>
<name>A0A8B8A224_ACAPL</name>
<organism evidence="4 5">
    <name type="scientific">Acanthaster planci</name>
    <name type="common">Crown-of-thorns starfish</name>
    <dbReference type="NCBI Taxonomy" id="133434"/>
    <lineage>
        <taxon>Eukaryota</taxon>
        <taxon>Metazoa</taxon>
        <taxon>Echinodermata</taxon>
        <taxon>Eleutherozoa</taxon>
        <taxon>Asterozoa</taxon>
        <taxon>Asteroidea</taxon>
        <taxon>Valvatacea</taxon>
        <taxon>Valvatida</taxon>
        <taxon>Acanthasteridae</taxon>
        <taxon>Acanthaster</taxon>
    </lineage>
</organism>
<protein>
    <submittedName>
        <fullName evidence="5">Uncharacterized protein LOC110990638</fullName>
    </submittedName>
</protein>
<dbReference type="KEGG" id="aplc:110990638"/>
<feature type="region of interest" description="Disordered" evidence="1">
    <location>
        <begin position="547"/>
        <end position="612"/>
    </location>
</feature>
<dbReference type="Pfam" id="PF00856">
    <property type="entry name" value="SET"/>
    <property type="match status" value="1"/>
</dbReference>
<keyword evidence="2" id="KW-0472">Membrane</keyword>